<feature type="transmembrane region" description="Helical" evidence="1">
    <location>
        <begin position="144"/>
        <end position="162"/>
    </location>
</feature>
<feature type="transmembrane region" description="Helical" evidence="1">
    <location>
        <begin position="102"/>
        <end position="124"/>
    </location>
</feature>
<keyword evidence="1" id="KW-0472">Membrane</keyword>
<dbReference type="EMBL" id="JAAIYP010000001">
    <property type="protein sequence ID" value="NFV78551.1"/>
    <property type="molecule type" value="Genomic_DNA"/>
</dbReference>
<gene>
    <name evidence="2" type="ORF">G4223_00275</name>
</gene>
<feature type="transmembrane region" description="Helical" evidence="1">
    <location>
        <begin position="168"/>
        <end position="188"/>
    </location>
</feature>
<protein>
    <recommendedName>
        <fullName evidence="4">O-antigen polysaccharide polymerase Wzy</fullName>
    </recommendedName>
</protein>
<feature type="transmembrane region" description="Helical" evidence="1">
    <location>
        <begin position="63"/>
        <end position="82"/>
    </location>
</feature>
<keyword evidence="1" id="KW-0812">Transmembrane</keyword>
<dbReference type="RefSeq" id="WP_163673576.1">
    <property type="nucleotide sequence ID" value="NZ_JAAIYP010000001.1"/>
</dbReference>
<keyword evidence="1" id="KW-1133">Transmembrane helix</keyword>
<sequence length="473" mass="52077">MKKSHHIYILLALTLAVIALYMAVRPDRLDPSAAFVSALSFIIGIIPGYFLIFSPDKARPMPLLPAIGFFHAIMLGLSPLLISGRWAEDDLLVRVPRFGVEPALVLFAGLALMLGCAWLGRTYLFSRLKTPLGQREHSNGTARLLLWGLLAIHMAFYALPWANTVPSLSPFVRSAGTAAFAGLLLMGWRGQIPRWEFGAVLLVILPVRLVLGYLTSAVGESIYLCGALLFVLFHLRPRMIFGLVAVVCTLAVLSYKPVHIYRSAVVDQGYLNGSISEKLGVLAAVIVDPSHYGHDVNKSDWDIGRRLAHAEVMNTVMAATPEQVPYWNGKTYKLLLSNLVPRLLWPDKPLENQGNEFGRRYGFVKADNLTTSMNLPWLVEAFVNFGIPGVLGISAAIGLLIGLVEALFNRPGAPWQLAVSAIMLLPFINQDSNLSLSIGNLLTIFVALMIYFRGGFHVGDFARRRMGWTTGER</sequence>
<name>A0A7C9UWN5_9PROT</name>
<dbReference type="AlphaFoldDB" id="A0A7C9UWN5"/>
<evidence type="ECO:0000313" key="2">
    <source>
        <dbReference type="EMBL" id="NFV78551.1"/>
    </source>
</evidence>
<evidence type="ECO:0000313" key="3">
    <source>
        <dbReference type="Proteomes" id="UP000480684"/>
    </source>
</evidence>
<feature type="transmembrane region" description="Helical" evidence="1">
    <location>
        <begin position="7"/>
        <end position="26"/>
    </location>
</feature>
<feature type="transmembrane region" description="Helical" evidence="1">
    <location>
        <begin position="32"/>
        <end position="51"/>
    </location>
</feature>
<proteinExistence type="predicted"/>
<keyword evidence="3" id="KW-1185">Reference proteome</keyword>
<comment type="caution">
    <text evidence="2">The sequence shown here is derived from an EMBL/GenBank/DDBJ whole genome shotgun (WGS) entry which is preliminary data.</text>
</comment>
<feature type="transmembrane region" description="Helical" evidence="1">
    <location>
        <begin position="434"/>
        <end position="456"/>
    </location>
</feature>
<dbReference type="Proteomes" id="UP000480684">
    <property type="component" value="Unassembled WGS sequence"/>
</dbReference>
<reference evidence="2 3" key="1">
    <citation type="submission" date="2020-02" db="EMBL/GenBank/DDBJ databases">
        <authorList>
            <person name="Dziuba M."/>
            <person name="Kuznetsov B."/>
            <person name="Mardanov A."/>
            <person name="Ravin N."/>
            <person name="Grouzdev D."/>
        </authorList>
    </citation>
    <scope>NUCLEOTIDE SEQUENCE [LARGE SCALE GENOMIC DNA]</scope>
    <source>
        <strain evidence="2 3">SpK</strain>
    </source>
</reference>
<evidence type="ECO:0008006" key="4">
    <source>
        <dbReference type="Google" id="ProtNLM"/>
    </source>
</evidence>
<feature type="transmembrane region" description="Helical" evidence="1">
    <location>
        <begin position="382"/>
        <end position="404"/>
    </location>
</feature>
<evidence type="ECO:0000256" key="1">
    <source>
        <dbReference type="SAM" id="Phobius"/>
    </source>
</evidence>
<feature type="transmembrane region" description="Helical" evidence="1">
    <location>
        <begin position="200"/>
        <end position="233"/>
    </location>
</feature>
<organism evidence="2 3">
    <name type="scientific">Magnetospirillum aberrantis SpK</name>
    <dbReference type="NCBI Taxonomy" id="908842"/>
    <lineage>
        <taxon>Bacteria</taxon>
        <taxon>Pseudomonadati</taxon>
        <taxon>Pseudomonadota</taxon>
        <taxon>Alphaproteobacteria</taxon>
        <taxon>Rhodospirillales</taxon>
        <taxon>Rhodospirillaceae</taxon>
        <taxon>Magnetospirillum</taxon>
    </lineage>
</organism>
<accession>A0A7C9UWN5</accession>
<feature type="transmembrane region" description="Helical" evidence="1">
    <location>
        <begin position="239"/>
        <end position="255"/>
    </location>
</feature>